<comment type="caution">
    <text evidence="2">The sequence shown here is derived from an EMBL/GenBank/DDBJ whole genome shotgun (WGS) entry which is preliminary data.</text>
</comment>
<sequence>MYNREEEIIEQYEVEVKSTAKGRGALICDTDQGTILLKEFCGSKERAVFLHDILDFLAEEDFLAETIMPAKDGEILVKDELTDITYILKNWYLGRECDVKNRDDILLAVRKLAQLHNLTKNYQKEIPGFLKMDKESLLMEYEKHNRELNKVKNYIRNKHKKNEFEVLFMKVYESYKTQAFEVTAQLKEQLDGMEGSAVSQMWGLCHGDYNQHNIIHFQGEWVVLNFEQMSYDVLVQDLANFIRKILEKYNWNTGLGIEMITAYDQVRKLLPEELKQLYLRLAYPKKYWKIANHYCSSRKSWISGRDIEKLEKVIRQETERKQFLKMLFYFTRETGCDIIGMDSDIK</sequence>
<feature type="domain" description="Aminoglycoside phosphotransferase" evidence="1">
    <location>
        <begin position="42"/>
        <end position="265"/>
    </location>
</feature>
<organism evidence="2 3">
    <name type="scientific">Roseburia zhanii</name>
    <dbReference type="NCBI Taxonomy" id="2763064"/>
    <lineage>
        <taxon>Bacteria</taxon>
        <taxon>Bacillati</taxon>
        <taxon>Bacillota</taxon>
        <taxon>Clostridia</taxon>
        <taxon>Lachnospirales</taxon>
        <taxon>Lachnospiraceae</taxon>
        <taxon>Roseburia</taxon>
    </lineage>
</organism>
<dbReference type="NCBIfam" id="TIGR02906">
    <property type="entry name" value="spore_CotS"/>
    <property type="match status" value="1"/>
</dbReference>
<dbReference type="Gene3D" id="3.90.1200.10">
    <property type="match status" value="1"/>
</dbReference>
<dbReference type="Proteomes" id="UP000606720">
    <property type="component" value="Unassembled WGS sequence"/>
</dbReference>
<keyword evidence="2" id="KW-0167">Capsid protein</keyword>
<dbReference type="InterPro" id="IPR047175">
    <property type="entry name" value="CotS-like"/>
</dbReference>
<dbReference type="InterPro" id="IPR011009">
    <property type="entry name" value="Kinase-like_dom_sf"/>
</dbReference>
<dbReference type="RefSeq" id="WP_186865943.1">
    <property type="nucleotide sequence ID" value="NZ_JACOPH010000001.1"/>
</dbReference>
<reference evidence="2" key="1">
    <citation type="submission" date="2020-08" db="EMBL/GenBank/DDBJ databases">
        <title>Genome public.</title>
        <authorList>
            <person name="Liu C."/>
            <person name="Sun Q."/>
        </authorList>
    </citation>
    <scope>NUCLEOTIDE SEQUENCE</scope>
    <source>
        <strain evidence="2">BX1005</strain>
    </source>
</reference>
<dbReference type="EMBL" id="JACOPH010000001">
    <property type="protein sequence ID" value="MBC5712910.1"/>
    <property type="molecule type" value="Genomic_DNA"/>
</dbReference>
<dbReference type="SUPFAM" id="SSF56112">
    <property type="entry name" value="Protein kinase-like (PK-like)"/>
    <property type="match status" value="1"/>
</dbReference>
<proteinExistence type="predicted"/>
<accession>A0A923LL90</accession>
<evidence type="ECO:0000313" key="3">
    <source>
        <dbReference type="Proteomes" id="UP000606720"/>
    </source>
</evidence>
<dbReference type="Pfam" id="PF01636">
    <property type="entry name" value="APH"/>
    <property type="match status" value="1"/>
</dbReference>
<dbReference type="InterPro" id="IPR014255">
    <property type="entry name" value="Spore_coat_CotS"/>
</dbReference>
<evidence type="ECO:0000313" key="2">
    <source>
        <dbReference type="EMBL" id="MBC5712910.1"/>
    </source>
</evidence>
<dbReference type="GO" id="GO:0042601">
    <property type="term" value="C:endospore-forming forespore"/>
    <property type="evidence" value="ECO:0007669"/>
    <property type="project" value="TreeGrafter"/>
</dbReference>
<dbReference type="Gene3D" id="3.30.200.20">
    <property type="entry name" value="Phosphorylase Kinase, domain 1"/>
    <property type="match status" value="1"/>
</dbReference>
<gene>
    <name evidence="2" type="ORF">H8S17_01570</name>
</gene>
<dbReference type="AlphaFoldDB" id="A0A923LL90"/>
<dbReference type="PANTHER" id="PTHR39179">
    <property type="entry name" value="SPORE COAT PROTEIN I"/>
    <property type="match status" value="1"/>
</dbReference>
<name>A0A923LL90_9FIRM</name>
<dbReference type="PANTHER" id="PTHR39179:SF1">
    <property type="entry name" value="SPORE COAT PROTEIN I"/>
    <property type="match status" value="1"/>
</dbReference>
<dbReference type="InterPro" id="IPR002575">
    <property type="entry name" value="Aminoglycoside_PTrfase"/>
</dbReference>
<keyword evidence="2" id="KW-0946">Virion</keyword>
<keyword evidence="3" id="KW-1185">Reference proteome</keyword>
<evidence type="ECO:0000259" key="1">
    <source>
        <dbReference type="Pfam" id="PF01636"/>
    </source>
</evidence>
<protein>
    <submittedName>
        <fullName evidence="2">CotS family spore coat protein</fullName>
    </submittedName>
</protein>